<organism evidence="1 2">
    <name type="scientific">Gigaspora rosea</name>
    <dbReference type="NCBI Taxonomy" id="44941"/>
    <lineage>
        <taxon>Eukaryota</taxon>
        <taxon>Fungi</taxon>
        <taxon>Fungi incertae sedis</taxon>
        <taxon>Mucoromycota</taxon>
        <taxon>Glomeromycotina</taxon>
        <taxon>Glomeromycetes</taxon>
        <taxon>Diversisporales</taxon>
        <taxon>Gigasporaceae</taxon>
        <taxon>Gigaspora</taxon>
    </lineage>
</organism>
<comment type="caution">
    <text evidence="1">The sequence shown here is derived from an EMBL/GenBank/DDBJ whole genome shotgun (WGS) entry which is preliminary data.</text>
</comment>
<evidence type="ECO:0000313" key="1">
    <source>
        <dbReference type="EMBL" id="RIB27544.1"/>
    </source>
</evidence>
<protein>
    <submittedName>
        <fullName evidence="1">Uncharacterized protein</fullName>
    </submittedName>
</protein>
<accession>A0A397VYF7</accession>
<evidence type="ECO:0000313" key="2">
    <source>
        <dbReference type="Proteomes" id="UP000266673"/>
    </source>
</evidence>
<dbReference type="EMBL" id="QKWP01000095">
    <property type="protein sequence ID" value="RIB27544.1"/>
    <property type="molecule type" value="Genomic_DNA"/>
</dbReference>
<dbReference type="AlphaFoldDB" id="A0A397VYF7"/>
<keyword evidence="2" id="KW-1185">Reference proteome</keyword>
<reference evidence="1 2" key="1">
    <citation type="submission" date="2018-06" db="EMBL/GenBank/DDBJ databases">
        <title>Comparative genomics reveals the genomic features of Rhizophagus irregularis, R. cerebriforme, R. diaphanum and Gigaspora rosea, and their symbiotic lifestyle signature.</title>
        <authorList>
            <person name="Morin E."/>
            <person name="San Clemente H."/>
            <person name="Chen E.C.H."/>
            <person name="De La Providencia I."/>
            <person name="Hainaut M."/>
            <person name="Kuo A."/>
            <person name="Kohler A."/>
            <person name="Murat C."/>
            <person name="Tang N."/>
            <person name="Roy S."/>
            <person name="Loubradou J."/>
            <person name="Henrissat B."/>
            <person name="Grigoriev I.V."/>
            <person name="Corradi N."/>
            <person name="Roux C."/>
            <person name="Martin F.M."/>
        </authorList>
    </citation>
    <scope>NUCLEOTIDE SEQUENCE [LARGE SCALE GENOMIC DNA]</scope>
    <source>
        <strain evidence="1 2">DAOM 194757</strain>
    </source>
</reference>
<proteinExistence type="predicted"/>
<gene>
    <name evidence="1" type="ORF">C2G38_2160263</name>
</gene>
<sequence length="131" mass="15122">MGIAQIPVYQMILRVDEGLWSDINKRFKYPNGRISSKVLPPRTILVLLRATNEVSNVINEDNAAEVASGINYKTIKYSVANNPYNFNLLLRGSRDGFTVKELWRLYGYKSCKYEVLGGYNPVGWNKYRRRI</sequence>
<name>A0A397VYF7_9GLOM</name>
<dbReference type="OrthoDB" id="25620at2759"/>
<dbReference type="Proteomes" id="UP000266673">
    <property type="component" value="Unassembled WGS sequence"/>
</dbReference>